<dbReference type="CDD" id="cd02440">
    <property type="entry name" value="AdoMet_MTases"/>
    <property type="match status" value="1"/>
</dbReference>
<dbReference type="PANTHER" id="PTHR43861:SF1">
    <property type="entry name" value="TRANS-ACONITATE 2-METHYLTRANSFERASE"/>
    <property type="match status" value="1"/>
</dbReference>
<dbReference type="STRING" id="1293890.TALK_13740"/>
<comment type="caution">
    <text evidence="2">The sequence shown here is derived from an EMBL/GenBank/DDBJ whole genome shotgun (WGS) entry which is preliminary data.</text>
</comment>
<dbReference type="Gene3D" id="3.40.50.150">
    <property type="entry name" value="Vaccinia Virus protein VP39"/>
    <property type="match status" value="1"/>
</dbReference>
<dbReference type="OrthoDB" id="9791837at2"/>
<dbReference type="AlphaFoldDB" id="A0A1Y2L9D2"/>
<dbReference type="InterPro" id="IPR029063">
    <property type="entry name" value="SAM-dependent_MTases_sf"/>
</dbReference>
<dbReference type="PANTHER" id="PTHR43861">
    <property type="entry name" value="TRANS-ACONITATE 2-METHYLTRANSFERASE-RELATED"/>
    <property type="match status" value="1"/>
</dbReference>
<dbReference type="Pfam" id="PF08241">
    <property type="entry name" value="Methyltransf_11"/>
    <property type="match status" value="1"/>
</dbReference>
<accession>A0A1Y2L9D2</accession>
<feature type="domain" description="Methyltransferase type 11" evidence="1">
    <location>
        <begin position="50"/>
        <end position="147"/>
    </location>
</feature>
<dbReference type="Proteomes" id="UP000193396">
    <property type="component" value="Unassembled WGS sequence"/>
</dbReference>
<dbReference type="GO" id="GO:0008757">
    <property type="term" value="F:S-adenosylmethionine-dependent methyltransferase activity"/>
    <property type="evidence" value="ECO:0007669"/>
    <property type="project" value="InterPro"/>
</dbReference>
<proteinExistence type="predicted"/>
<organism evidence="2 3">
    <name type="scientific">Thalassospira alkalitolerans</name>
    <dbReference type="NCBI Taxonomy" id="1293890"/>
    <lineage>
        <taxon>Bacteria</taxon>
        <taxon>Pseudomonadati</taxon>
        <taxon>Pseudomonadota</taxon>
        <taxon>Alphaproteobacteria</taxon>
        <taxon>Rhodospirillales</taxon>
        <taxon>Thalassospiraceae</taxon>
        <taxon>Thalassospira</taxon>
    </lineage>
</organism>
<sequence length="248" mass="27762">MPSIQNVYDNPTFHEGYRSLRQTGTGLNDVLEQPALHSLLPENLIGLDILDLGCGFGDFVRYACNHKAASVIGMDVSARMLASAHQMTDDETITFEQGAIENLAATSFANQQFDLIVSSLALHYVADYRTAIIDIANQLKSGGRFAFSVEHPICTALAGQKWHKDAKGNDLFWPVDNYREEGPRHTSWFIDDVIKYHRTVETYVNGLLDAGLQLNRLLEPEPVKNAADAKWENHRRRPPFLLLAAQKP</sequence>
<name>A0A1Y2L9D2_9PROT</name>
<dbReference type="EMBL" id="JFKB01000009">
    <property type="protein sequence ID" value="OSQ47078.1"/>
    <property type="molecule type" value="Genomic_DNA"/>
</dbReference>
<dbReference type="SUPFAM" id="SSF53335">
    <property type="entry name" value="S-adenosyl-L-methionine-dependent methyltransferases"/>
    <property type="match status" value="1"/>
</dbReference>
<dbReference type="RefSeq" id="WP_085619709.1">
    <property type="nucleotide sequence ID" value="NZ_CAXBPE010000002.1"/>
</dbReference>
<reference evidence="2 3" key="1">
    <citation type="submission" date="2014-03" db="EMBL/GenBank/DDBJ databases">
        <title>The draft genome sequence of Thalassospira alkalitolerans JCM 18968.</title>
        <authorList>
            <person name="Lai Q."/>
            <person name="Shao Z."/>
        </authorList>
    </citation>
    <scope>NUCLEOTIDE SEQUENCE [LARGE SCALE GENOMIC DNA]</scope>
    <source>
        <strain evidence="2 3">JCM 18968</strain>
    </source>
</reference>
<evidence type="ECO:0000259" key="1">
    <source>
        <dbReference type="Pfam" id="PF08241"/>
    </source>
</evidence>
<gene>
    <name evidence="2" type="ORF">TALK_13740</name>
</gene>
<protein>
    <recommendedName>
        <fullName evidence="1">Methyltransferase type 11 domain-containing protein</fullName>
    </recommendedName>
</protein>
<evidence type="ECO:0000313" key="3">
    <source>
        <dbReference type="Proteomes" id="UP000193396"/>
    </source>
</evidence>
<keyword evidence="3" id="KW-1185">Reference proteome</keyword>
<dbReference type="InterPro" id="IPR013216">
    <property type="entry name" value="Methyltransf_11"/>
</dbReference>
<evidence type="ECO:0000313" key="2">
    <source>
        <dbReference type="EMBL" id="OSQ47078.1"/>
    </source>
</evidence>